<feature type="repeat" description="ANK" evidence="6">
    <location>
        <begin position="547"/>
        <end position="579"/>
    </location>
</feature>
<evidence type="ECO:0000256" key="1">
    <source>
        <dbReference type="ARBA" id="ARBA00022723"/>
    </source>
</evidence>
<evidence type="ECO:0000256" key="4">
    <source>
        <dbReference type="ARBA" id="ARBA00022833"/>
    </source>
</evidence>
<feature type="region of interest" description="Disordered" evidence="8">
    <location>
        <begin position="625"/>
        <end position="645"/>
    </location>
</feature>
<feature type="domain" description="C2H2-type" evidence="9">
    <location>
        <begin position="63"/>
        <end position="96"/>
    </location>
</feature>
<keyword evidence="5 6" id="KW-0040">ANK repeat</keyword>
<dbReference type="Pfam" id="PF13637">
    <property type="entry name" value="Ank_4"/>
    <property type="match status" value="1"/>
</dbReference>
<organism evidence="10 11">
    <name type="scientific">Dothidotthia symphoricarpi CBS 119687</name>
    <dbReference type="NCBI Taxonomy" id="1392245"/>
    <lineage>
        <taxon>Eukaryota</taxon>
        <taxon>Fungi</taxon>
        <taxon>Dikarya</taxon>
        <taxon>Ascomycota</taxon>
        <taxon>Pezizomycotina</taxon>
        <taxon>Dothideomycetes</taxon>
        <taxon>Pleosporomycetidae</taxon>
        <taxon>Pleosporales</taxon>
        <taxon>Dothidotthiaceae</taxon>
        <taxon>Dothidotthia</taxon>
    </lineage>
</organism>
<dbReference type="PROSITE" id="PS50297">
    <property type="entry name" value="ANK_REP_REGION"/>
    <property type="match status" value="2"/>
</dbReference>
<sequence length="645" mass="72627">MASGDIFLCEDCSKQFNARGGYNRHRKTHSKPYPCDKCARRFALRSDLKRHALARHRLGQSKYDCSVETCTFKATRKDNLRQHIRQIHPTHFSKQERGTKQRDLLLSLESAETSAKTRTRQQPLLLPTMLQAASTGNIPLLVSTLDAGIDLSMEADDGSTALHCAVKTNQLDMIQFLIRMGAELETRNLKWRTPLYEAVLSRHQPTIALLVASGAKLTKELADNMISTDQFELIRSTVHHIEGNRDISRQEKSPDEVSFLHKLVSGSQTDFDWNSEREHHILRRIITQDCTSILSHLLDSGKLNPNFRFRSSSSLLHIAAMRGCTKTLKLLLTCKNTVVNRRDRAGYIPLERAAHHGHLDLIQILLADERIGYEEMEKNKRSLLRASAFGRQWSMVDFLLSSKAESAAFESTPSKTTTLTKEEAMGIVRRLLSYKDFSINEKDRDERTLLHIAAQHDDASLVELLLDHDDVQVNSMDNRGEAALNVAAQSGSCRALQSLLKHEDVGINYRSYDGSTALHDAVWKNQISAVQLLLNHKDINPELHTISGSTALDLAKRYGRTEIVNLLEAYGAKGSISNEKQPIAPPNEVIPTDNCIGGMQNTDETDLNFDISTFLDLDFEAEMEDVGSSEDTVDSRYHNGSFRPW</sequence>
<feature type="domain" description="C2H2-type" evidence="9">
    <location>
        <begin position="7"/>
        <end position="34"/>
    </location>
</feature>
<evidence type="ECO:0000313" key="10">
    <source>
        <dbReference type="EMBL" id="KAF2127735.1"/>
    </source>
</evidence>
<feature type="repeat" description="ANK" evidence="6">
    <location>
        <begin position="513"/>
        <end position="536"/>
    </location>
</feature>
<evidence type="ECO:0000256" key="5">
    <source>
        <dbReference type="ARBA" id="ARBA00023043"/>
    </source>
</evidence>
<reference evidence="10" key="1">
    <citation type="journal article" date="2020" name="Stud. Mycol.">
        <title>101 Dothideomycetes genomes: a test case for predicting lifestyles and emergence of pathogens.</title>
        <authorList>
            <person name="Haridas S."/>
            <person name="Albert R."/>
            <person name="Binder M."/>
            <person name="Bloem J."/>
            <person name="Labutti K."/>
            <person name="Salamov A."/>
            <person name="Andreopoulos B."/>
            <person name="Baker S."/>
            <person name="Barry K."/>
            <person name="Bills G."/>
            <person name="Bluhm B."/>
            <person name="Cannon C."/>
            <person name="Castanera R."/>
            <person name="Culley D."/>
            <person name="Daum C."/>
            <person name="Ezra D."/>
            <person name="Gonzalez J."/>
            <person name="Henrissat B."/>
            <person name="Kuo A."/>
            <person name="Liang C."/>
            <person name="Lipzen A."/>
            <person name="Lutzoni F."/>
            <person name="Magnuson J."/>
            <person name="Mondo S."/>
            <person name="Nolan M."/>
            <person name="Ohm R."/>
            <person name="Pangilinan J."/>
            <person name="Park H.-J."/>
            <person name="Ramirez L."/>
            <person name="Alfaro M."/>
            <person name="Sun H."/>
            <person name="Tritt A."/>
            <person name="Yoshinaga Y."/>
            <person name="Zwiers L.-H."/>
            <person name="Turgeon B."/>
            <person name="Goodwin S."/>
            <person name="Spatafora J."/>
            <person name="Crous P."/>
            <person name="Grigoriev I."/>
        </authorList>
    </citation>
    <scope>NUCLEOTIDE SEQUENCE</scope>
    <source>
        <strain evidence="10">CBS 119687</strain>
    </source>
</reference>
<keyword evidence="1" id="KW-0479">Metal-binding</keyword>
<dbReference type="AlphaFoldDB" id="A0A6A6A962"/>
<dbReference type="PROSITE" id="PS50088">
    <property type="entry name" value="ANK_REPEAT"/>
    <property type="match status" value="3"/>
</dbReference>
<dbReference type="Gene3D" id="1.25.40.20">
    <property type="entry name" value="Ankyrin repeat-containing domain"/>
    <property type="match status" value="3"/>
</dbReference>
<dbReference type="EMBL" id="ML977510">
    <property type="protein sequence ID" value="KAF2127735.1"/>
    <property type="molecule type" value="Genomic_DNA"/>
</dbReference>
<dbReference type="PROSITE" id="PS50157">
    <property type="entry name" value="ZINC_FINGER_C2H2_2"/>
    <property type="match status" value="3"/>
</dbReference>
<dbReference type="Pfam" id="PF12796">
    <property type="entry name" value="Ank_2"/>
    <property type="match status" value="2"/>
</dbReference>
<dbReference type="SUPFAM" id="SSF57667">
    <property type="entry name" value="beta-beta-alpha zinc fingers"/>
    <property type="match status" value="1"/>
</dbReference>
<evidence type="ECO:0000259" key="9">
    <source>
        <dbReference type="PROSITE" id="PS50157"/>
    </source>
</evidence>
<dbReference type="Gene3D" id="3.30.160.60">
    <property type="entry name" value="Classic Zinc Finger"/>
    <property type="match status" value="1"/>
</dbReference>
<dbReference type="InterPro" id="IPR013087">
    <property type="entry name" value="Znf_C2H2_type"/>
</dbReference>
<name>A0A6A6A962_9PLEO</name>
<dbReference type="SUPFAM" id="SSF48403">
    <property type="entry name" value="Ankyrin repeat"/>
    <property type="match status" value="1"/>
</dbReference>
<evidence type="ECO:0000256" key="8">
    <source>
        <dbReference type="SAM" id="MobiDB-lite"/>
    </source>
</evidence>
<dbReference type="SMART" id="SM00248">
    <property type="entry name" value="ANK"/>
    <property type="match status" value="9"/>
</dbReference>
<dbReference type="FunFam" id="3.30.160.60:FF:000446">
    <property type="entry name" value="Zinc finger protein"/>
    <property type="match status" value="1"/>
</dbReference>
<dbReference type="Pfam" id="PF00023">
    <property type="entry name" value="Ank"/>
    <property type="match status" value="1"/>
</dbReference>
<protein>
    <submittedName>
        <fullName evidence="10">Ankyrin</fullName>
    </submittedName>
</protein>
<accession>A0A6A6A962</accession>
<dbReference type="InterPro" id="IPR036236">
    <property type="entry name" value="Znf_C2H2_sf"/>
</dbReference>
<dbReference type="SMART" id="SM00355">
    <property type="entry name" value="ZnF_C2H2"/>
    <property type="match status" value="3"/>
</dbReference>
<dbReference type="GO" id="GO:0008270">
    <property type="term" value="F:zinc ion binding"/>
    <property type="evidence" value="ECO:0007669"/>
    <property type="project" value="UniProtKB-KW"/>
</dbReference>
<keyword evidence="4" id="KW-0862">Zinc</keyword>
<dbReference type="Proteomes" id="UP000799771">
    <property type="component" value="Unassembled WGS sequence"/>
</dbReference>
<keyword evidence="2" id="KW-0677">Repeat</keyword>
<evidence type="ECO:0000256" key="7">
    <source>
        <dbReference type="PROSITE-ProRule" id="PRU00042"/>
    </source>
</evidence>
<evidence type="ECO:0000313" key="11">
    <source>
        <dbReference type="Proteomes" id="UP000799771"/>
    </source>
</evidence>
<feature type="repeat" description="ANK" evidence="6">
    <location>
        <begin position="157"/>
        <end position="189"/>
    </location>
</feature>
<dbReference type="PROSITE" id="PS00028">
    <property type="entry name" value="ZINC_FINGER_C2H2_1"/>
    <property type="match status" value="2"/>
</dbReference>
<dbReference type="RefSeq" id="XP_033522124.1">
    <property type="nucleotide sequence ID" value="XM_033665109.1"/>
</dbReference>
<dbReference type="PANTHER" id="PTHR24198:SF165">
    <property type="entry name" value="ANKYRIN REPEAT-CONTAINING PROTEIN-RELATED"/>
    <property type="match status" value="1"/>
</dbReference>
<evidence type="ECO:0000256" key="6">
    <source>
        <dbReference type="PROSITE-ProRule" id="PRU00023"/>
    </source>
</evidence>
<keyword evidence="11" id="KW-1185">Reference proteome</keyword>
<keyword evidence="3 7" id="KW-0863">Zinc-finger</keyword>
<proteinExistence type="predicted"/>
<dbReference type="InterPro" id="IPR002110">
    <property type="entry name" value="Ankyrin_rpt"/>
</dbReference>
<evidence type="ECO:0000256" key="2">
    <source>
        <dbReference type="ARBA" id="ARBA00022737"/>
    </source>
</evidence>
<dbReference type="OrthoDB" id="21416at2759"/>
<evidence type="ECO:0000256" key="3">
    <source>
        <dbReference type="ARBA" id="ARBA00022771"/>
    </source>
</evidence>
<dbReference type="PANTHER" id="PTHR24198">
    <property type="entry name" value="ANKYRIN REPEAT AND PROTEIN KINASE DOMAIN-CONTAINING PROTEIN"/>
    <property type="match status" value="1"/>
</dbReference>
<dbReference type="InterPro" id="IPR036770">
    <property type="entry name" value="Ankyrin_rpt-contain_sf"/>
</dbReference>
<gene>
    <name evidence="10" type="ORF">P153DRAFT_320184</name>
</gene>
<feature type="domain" description="C2H2-type" evidence="9">
    <location>
        <begin position="33"/>
        <end position="61"/>
    </location>
</feature>
<dbReference type="GeneID" id="54405541"/>